<reference evidence="3 4" key="1">
    <citation type="submission" date="2017-05" db="EMBL/GenBank/DDBJ databases">
        <title>Biotechnological potential of actinobacteria isolated from South African environments.</title>
        <authorList>
            <person name="Le Roes-Hill M."/>
            <person name="Prins A."/>
            <person name="Durrell K.A."/>
        </authorList>
    </citation>
    <scope>NUCLEOTIDE SEQUENCE [LARGE SCALE GENOMIC DNA]</scope>
    <source>
        <strain evidence="3 4">HMC13</strain>
    </source>
</reference>
<dbReference type="InterPro" id="IPR029058">
    <property type="entry name" value="AB_hydrolase_fold"/>
</dbReference>
<dbReference type="PANTHER" id="PTHR11487:SF0">
    <property type="entry name" value="S-ACYL FATTY ACID SYNTHASE THIOESTERASE, MEDIUM CHAIN"/>
    <property type="match status" value="1"/>
</dbReference>
<gene>
    <name evidence="3" type="ORF">CA983_12305</name>
</gene>
<feature type="domain" description="Thioesterase" evidence="2">
    <location>
        <begin position="20"/>
        <end position="240"/>
    </location>
</feature>
<dbReference type="Proteomes" id="UP000195105">
    <property type="component" value="Unassembled WGS sequence"/>
</dbReference>
<dbReference type="InterPro" id="IPR012223">
    <property type="entry name" value="TEII"/>
</dbReference>
<evidence type="ECO:0000259" key="2">
    <source>
        <dbReference type="Pfam" id="PF00975"/>
    </source>
</evidence>
<dbReference type="AlphaFoldDB" id="A0A243S5P1"/>
<proteinExistence type="inferred from homology"/>
<accession>A0A243S5P1</accession>
<sequence length="248" mass="27119">MADPGDWFVVPRPRPDARQRMFLFPHAGGGANYYRAWAAHLPTHVELRIVQYPGREHRMAEPLVPDMATLAGAAADAVARAAGPALPTTLVGHSMGASVAYEVARLLEDDFGARLAHLVVSGRSAPGSRIGQVPSRTGSLTDDELRADLAGEGGTDPRLLDTPDVRAVIFPIVRNDYRLLQRYTARPVPLRCDLTAVVGDSDPWVPVHAARPWERCTTGRFRLHVQPGGHFYFRTRLADIVGLLAERP</sequence>
<evidence type="ECO:0000313" key="4">
    <source>
        <dbReference type="Proteomes" id="UP000195105"/>
    </source>
</evidence>
<dbReference type="Pfam" id="PF00975">
    <property type="entry name" value="Thioesterase"/>
    <property type="match status" value="1"/>
</dbReference>
<dbReference type="PANTHER" id="PTHR11487">
    <property type="entry name" value="THIOESTERASE"/>
    <property type="match status" value="1"/>
</dbReference>
<comment type="caution">
    <text evidence="3">The sequence shown here is derived from an EMBL/GenBank/DDBJ whole genome shotgun (WGS) entry which is preliminary data.</text>
</comment>
<dbReference type="EMBL" id="NGFN01000057">
    <property type="protein sequence ID" value="OUD02945.1"/>
    <property type="molecule type" value="Genomic_DNA"/>
</dbReference>
<organism evidence="3 4">
    <name type="scientific">Streptomyces swartbergensis</name>
    <dbReference type="NCBI Taxonomy" id="487165"/>
    <lineage>
        <taxon>Bacteria</taxon>
        <taxon>Bacillati</taxon>
        <taxon>Actinomycetota</taxon>
        <taxon>Actinomycetes</taxon>
        <taxon>Kitasatosporales</taxon>
        <taxon>Streptomycetaceae</taxon>
        <taxon>Streptomyces</taxon>
    </lineage>
</organism>
<dbReference type="Gene3D" id="3.40.50.1820">
    <property type="entry name" value="alpha/beta hydrolase"/>
    <property type="match status" value="1"/>
</dbReference>
<evidence type="ECO:0000256" key="1">
    <source>
        <dbReference type="ARBA" id="ARBA00007169"/>
    </source>
</evidence>
<dbReference type="InterPro" id="IPR001031">
    <property type="entry name" value="Thioesterase"/>
</dbReference>
<dbReference type="SUPFAM" id="SSF53474">
    <property type="entry name" value="alpha/beta-Hydrolases"/>
    <property type="match status" value="1"/>
</dbReference>
<keyword evidence="4" id="KW-1185">Reference proteome</keyword>
<protein>
    <recommendedName>
        <fullName evidence="2">Thioesterase domain-containing protein</fullName>
    </recommendedName>
</protein>
<comment type="similarity">
    <text evidence="1">Belongs to the thioesterase family.</text>
</comment>
<evidence type="ECO:0000313" key="3">
    <source>
        <dbReference type="EMBL" id="OUD02945.1"/>
    </source>
</evidence>
<dbReference type="GO" id="GO:0008610">
    <property type="term" value="P:lipid biosynthetic process"/>
    <property type="evidence" value="ECO:0007669"/>
    <property type="project" value="TreeGrafter"/>
</dbReference>
<name>A0A243S5P1_9ACTN</name>